<protein>
    <submittedName>
        <fullName evidence="1">Uncharacterized protein</fullName>
    </submittedName>
</protein>
<name>A0A7R9DSR0_TIMPO</name>
<organism evidence="1">
    <name type="scientific">Timema poppense</name>
    <name type="common">Walking stick</name>
    <dbReference type="NCBI Taxonomy" id="170557"/>
    <lineage>
        <taxon>Eukaryota</taxon>
        <taxon>Metazoa</taxon>
        <taxon>Ecdysozoa</taxon>
        <taxon>Arthropoda</taxon>
        <taxon>Hexapoda</taxon>
        <taxon>Insecta</taxon>
        <taxon>Pterygota</taxon>
        <taxon>Neoptera</taxon>
        <taxon>Polyneoptera</taxon>
        <taxon>Phasmatodea</taxon>
        <taxon>Timematodea</taxon>
        <taxon>Timematoidea</taxon>
        <taxon>Timematidae</taxon>
        <taxon>Timema</taxon>
    </lineage>
</organism>
<proteinExistence type="predicted"/>
<gene>
    <name evidence="1" type="ORF">TPSB3V08_LOCUS13583</name>
</gene>
<sequence>MCWVVQSTSSKVSQGTAGSVDKIVDGLTSIPWLENLIVGTPVQEAIKNGRQDKNCSHLYSKCPISQDKLMLAAKNFMAGLP</sequence>
<accession>A0A7R9DSR0</accession>
<dbReference type="EMBL" id="OD027917">
    <property type="protein sequence ID" value="CAD7420168.1"/>
    <property type="molecule type" value="Genomic_DNA"/>
</dbReference>
<evidence type="ECO:0000313" key="1">
    <source>
        <dbReference type="EMBL" id="CAD7420168.1"/>
    </source>
</evidence>
<reference evidence="1" key="1">
    <citation type="submission" date="2020-11" db="EMBL/GenBank/DDBJ databases">
        <authorList>
            <person name="Tran Van P."/>
        </authorList>
    </citation>
    <scope>NUCLEOTIDE SEQUENCE</scope>
</reference>
<dbReference type="AlphaFoldDB" id="A0A7R9DSR0"/>